<organism evidence="1 2">
    <name type="scientific">Brassicogethes aeneus</name>
    <name type="common">Rape pollen beetle</name>
    <name type="synonym">Meligethes aeneus</name>
    <dbReference type="NCBI Taxonomy" id="1431903"/>
    <lineage>
        <taxon>Eukaryota</taxon>
        <taxon>Metazoa</taxon>
        <taxon>Ecdysozoa</taxon>
        <taxon>Arthropoda</taxon>
        <taxon>Hexapoda</taxon>
        <taxon>Insecta</taxon>
        <taxon>Pterygota</taxon>
        <taxon>Neoptera</taxon>
        <taxon>Endopterygota</taxon>
        <taxon>Coleoptera</taxon>
        <taxon>Polyphaga</taxon>
        <taxon>Cucujiformia</taxon>
        <taxon>Nitidulidae</taxon>
        <taxon>Meligethinae</taxon>
        <taxon>Brassicogethes</taxon>
    </lineage>
</organism>
<proteinExistence type="predicted"/>
<gene>
    <name evidence="1" type="ORF">MELIAE_LOCUS12160</name>
</gene>
<keyword evidence="2" id="KW-1185">Reference proteome</keyword>
<dbReference type="EMBL" id="OV121139">
    <property type="protein sequence ID" value="CAH0563180.1"/>
    <property type="molecule type" value="Genomic_DNA"/>
</dbReference>
<dbReference type="PANTHER" id="PTHR46114">
    <property type="entry name" value="APPLE DOMAIN-CONTAINING PROTEIN"/>
    <property type="match status" value="1"/>
</dbReference>
<dbReference type="OrthoDB" id="7999790at2759"/>
<evidence type="ECO:0000313" key="1">
    <source>
        <dbReference type="EMBL" id="CAH0563180.1"/>
    </source>
</evidence>
<name>A0A9P0FMM6_BRAAE</name>
<protein>
    <submittedName>
        <fullName evidence="1">Uncharacterized protein</fullName>
    </submittedName>
</protein>
<dbReference type="PANTHER" id="PTHR46114:SF1">
    <property type="entry name" value="ZAD DOMAIN-CONTAINING PROTEIN"/>
    <property type="match status" value="1"/>
</dbReference>
<sequence length="321" mass="36954">MPFGIPMVWTDPGNHEVDQCYVCVNKVNGLNRFKARNFRNKSVPSAQTPLLHSENVPIPKLPSPGENYVPPSFDFASESHSLYQPSNITLPCKHIECTQNRLDMMARQLKLSQKRQVVLAQHLKSLNILAPDVKIYGALGRQREFMKYFNRNDENTFAHWNNISGLMAANGNEYNAADWRLFIDASKSSLKSVLLYIDNTKSPIPVSIHTETDENKESMQKIIDAIKYHENLWKVCADLKVVALLRGLPHKGYPKNMCFLCQWDTRYANQYQKRDWPARETIRIGHQNVIYEPMVPMETILLPPLHIKLGLVKNCNKFFVD</sequence>
<dbReference type="Proteomes" id="UP001154078">
    <property type="component" value="Chromosome 8"/>
</dbReference>
<evidence type="ECO:0000313" key="2">
    <source>
        <dbReference type="Proteomes" id="UP001154078"/>
    </source>
</evidence>
<accession>A0A9P0FMM6</accession>
<dbReference type="AlphaFoldDB" id="A0A9P0FMM6"/>
<reference evidence="1" key="1">
    <citation type="submission" date="2021-12" db="EMBL/GenBank/DDBJ databases">
        <authorList>
            <person name="King R."/>
        </authorList>
    </citation>
    <scope>NUCLEOTIDE SEQUENCE</scope>
</reference>